<evidence type="ECO:0000256" key="1">
    <source>
        <dbReference type="ARBA" id="ARBA00000553"/>
    </source>
</evidence>
<comment type="caution">
    <text evidence="12">The sequence shown here is derived from an EMBL/GenBank/DDBJ whole genome shotgun (WGS) entry which is preliminary data.</text>
</comment>
<dbReference type="GO" id="GO:0005507">
    <property type="term" value="F:copper ion binding"/>
    <property type="evidence" value="ECO:0007669"/>
    <property type="project" value="TreeGrafter"/>
</dbReference>
<evidence type="ECO:0000256" key="9">
    <source>
        <dbReference type="ARBA" id="ARBA00048968"/>
    </source>
</evidence>
<evidence type="ECO:0000256" key="11">
    <source>
        <dbReference type="RuleBase" id="RU361274"/>
    </source>
</evidence>
<comment type="catalytic activity">
    <reaction evidence="1">
        <text>inosine + phosphate = alpha-D-ribose 1-phosphate + hypoxanthine</text>
        <dbReference type="Rhea" id="RHEA:27646"/>
        <dbReference type="ChEBI" id="CHEBI:17368"/>
        <dbReference type="ChEBI" id="CHEBI:17596"/>
        <dbReference type="ChEBI" id="CHEBI:43474"/>
        <dbReference type="ChEBI" id="CHEBI:57720"/>
        <dbReference type="EC" id="2.4.2.1"/>
    </reaction>
    <physiologicalReaction direction="left-to-right" evidence="1">
        <dbReference type="Rhea" id="RHEA:27647"/>
    </physiologicalReaction>
</comment>
<protein>
    <recommendedName>
        <fullName evidence="11">Purine nucleoside phosphorylase</fullName>
    </recommendedName>
</protein>
<dbReference type="AlphaFoldDB" id="R7RRF9"/>
<evidence type="ECO:0000256" key="7">
    <source>
        <dbReference type="ARBA" id="ARBA00022833"/>
    </source>
</evidence>
<organism evidence="12 13">
    <name type="scientific">Thermobrachium celere DSM 8682</name>
    <dbReference type="NCBI Taxonomy" id="941824"/>
    <lineage>
        <taxon>Bacteria</taxon>
        <taxon>Bacillati</taxon>
        <taxon>Bacillota</taxon>
        <taxon>Clostridia</taxon>
        <taxon>Eubacteriales</taxon>
        <taxon>Clostridiaceae</taxon>
        <taxon>Thermobrachium</taxon>
    </lineage>
</organism>
<dbReference type="GO" id="GO:0017061">
    <property type="term" value="F:S-methyl-5-thioadenosine phosphorylase activity"/>
    <property type="evidence" value="ECO:0007669"/>
    <property type="project" value="UniProtKB-EC"/>
</dbReference>
<dbReference type="PANTHER" id="PTHR30616">
    <property type="entry name" value="UNCHARACTERIZED PROTEIN YFIH"/>
    <property type="match status" value="1"/>
</dbReference>
<comment type="function">
    <text evidence="2">Purine nucleoside enzyme that catalyzes the phosphorolysis of adenosine and inosine nucleosides, yielding D-ribose 1-phosphate and the respective free bases, adenine and hypoxanthine. Also catalyzes the phosphorolysis of S-methyl-5'-thioadenosine into adenine and S-methyl-5-thio-alpha-D-ribose 1-phosphate. Also has adenosine deaminase activity.</text>
</comment>
<dbReference type="OrthoDB" id="4279at2"/>
<keyword evidence="7" id="KW-0862">Zinc</keyword>
<keyword evidence="4" id="KW-0808">Transferase</keyword>
<evidence type="ECO:0000313" key="12">
    <source>
        <dbReference type="EMBL" id="CDF57845.1"/>
    </source>
</evidence>
<dbReference type="HOGENOM" id="CLU_065784_0_2_9"/>
<dbReference type="CDD" id="cd16833">
    <property type="entry name" value="YfiH"/>
    <property type="match status" value="1"/>
</dbReference>
<dbReference type="NCBIfam" id="TIGR00726">
    <property type="entry name" value="peptidoglycan editing factor PgeF"/>
    <property type="match status" value="1"/>
</dbReference>
<evidence type="ECO:0000256" key="6">
    <source>
        <dbReference type="ARBA" id="ARBA00022801"/>
    </source>
</evidence>
<sequence>MGFEFVSVNGSKYLKNRELEKMNVKHFFSTRIGGFSKGNYSELNLGVYTEDDADDVYRNMEKAFTDNKMNLNNAVYLKQVHSDKIYIVDRSNFMDIKGKFGDALITKERDLPIGVFTADCVPALVYDSKNNIIASVHAGWKGTYKCILKKTIEIMVEELNADVNYTYVILGPAIAKCCFEVSVDVADKFNFIEKREGVYFVDLFLENKKQALSLGVDEKNIYISNICTKCNNNLFYSYRVNNSTGRIGTFISL</sequence>
<dbReference type="GO" id="GO:0016787">
    <property type="term" value="F:hydrolase activity"/>
    <property type="evidence" value="ECO:0007669"/>
    <property type="project" value="UniProtKB-KW"/>
</dbReference>
<dbReference type="InterPro" id="IPR038371">
    <property type="entry name" value="Cu_polyphenol_OxRdtase_sf"/>
</dbReference>
<comment type="catalytic activity">
    <reaction evidence="10">
        <text>S-methyl-5'-thioadenosine + phosphate = 5-(methylsulfanyl)-alpha-D-ribose 1-phosphate + adenine</text>
        <dbReference type="Rhea" id="RHEA:11852"/>
        <dbReference type="ChEBI" id="CHEBI:16708"/>
        <dbReference type="ChEBI" id="CHEBI:17509"/>
        <dbReference type="ChEBI" id="CHEBI:43474"/>
        <dbReference type="ChEBI" id="CHEBI:58533"/>
        <dbReference type="EC" id="2.4.2.28"/>
    </reaction>
    <physiologicalReaction direction="left-to-right" evidence="10">
        <dbReference type="Rhea" id="RHEA:11853"/>
    </physiologicalReaction>
</comment>
<comment type="similarity">
    <text evidence="3 11">Belongs to the purine nucleoside phosphorylase YfiH/LACC1 family.</text>
</comment>
<dbReference type="SUPFAM" id="SSF64438">
    <property type="entry name" value="CNF1/YfiH-like putative cysteine hydrolases"/>
    <property type="match status" value="1"/>
</dbReference>
<keyword evidence="13" id="KW-1185">Reference proteome</keyword>
<evidence type="ECO:0000256" key="10">
    <source>
        <dbReference type="ARBA" id="ARBA00049893"/>
    </source>
</evidence>
<name>R7RRF9_9CLOT</name>
<evidence type="ECO:0000313" key="13">
    <source>
        <dbReference type="Proteomes" id="UP000014923"/>
    </source>
</evidence>
<evidence type="ECO:0000256" key="5">
    <source>
        <dbReference type="ARBA" id="ARBA00022723"/>
    </source>
</evidence>
<dbReference type="Proteomes" id="UP000014923">
    <property type="component" value="Unassembled WGS sequence"/>
</dbReference>
<keyword evidence="5" id="KW-0479">Metal-binding</keyword>
<dbReference type="InterPro" id="IPR011324">
    <property type="entry name" value="Cytotoxic_necrot_fac-like_cat"/>
</dbReference>
<evidence type="ECO:0000256" key="4">
    <source>
        <dbReference type="ARBA" id="ARBA00022679"/>
    </source>
</evidence>
<evidence type="ECO:0000256" key="8">
    <source>
        <dbReference type="ARBA" id="ARBA00047989"/>
    </source>
</evidence>
<dbReference type="Pfam" id="PF02578">
    <property type="entry name" value="Cu-oxidase_4"/>
    <property type="match status" value="1"/>
</dbReference>
<keyword evidence="6" id="KW-0378">Hydrolase</keyword>
<evidence type="ECO:0000256" key="3">
    <source>
        <dbReference type="ARBA" id="ARBA00007353"/>
    </source>
</evidence>
<reference evidence="12" key="1">
    <citation type="submission" date="2013-03" db="EMBL/GenBank/DDBJ databases">
        <title>Draft genome sequence of the hydrogen-ethanol-producing anaerobic alkalithermophilic Caloramator celere.</title>
        <authorList>
            <person name="Ciranna A."/>
            <person name="Larjo A."/>
            <person name="Kivisto A."/>
            <person name="Santala V."/>
            <person name="Roos C."/>
            <person name="Karp M."/>
        </authorList>
    </citation>
    <scope>NUCLEOTIDE SEQUENCE [LARGE SCALE GENOMIC DNA]</scope>
    <source>
        <strain evidence="12">DSM 8682</strain>
    </source>
</reference>
<dbReference type="Gene3D" id="3.60.140.10">
    <property type="entry name" value="CNF1/YfiH-like putative cysteine hydrolases"/>
    <property type="match status" value="1"/>
</dbReference>
<comment type="catalytic activity">
    <reaction evidence="8">
        <text>adenosine + H2O + H(+) = inosine + NH4(+)</text>
        <dbReference type="Rhea" id="RHEA:24408"/>
        <dbReference type="ChEBI" id="CHEBI:15377"/>
        <dbReference type="ChEBI" id="CHEBI:15378"/>
        <dbReference type="ChEBI" id="CHEBI:16335"/>
        <dbReference type="ChEBI" id="CHEBI:17596"/>
        <dbReference type="ChEBI" id="CHEBI:28938"/>
        <dbReference type="EC" id="3.5.4.4"/>
    </reaction>
    <physiologicalReaction direction="left-to-right" evidence="8">
        <dbReference type="Rhea" id="RHEA:24409"/>
    </physiologicalReaction>
</comment>
<dbReference type="eggNOG" id="COG1496">
    <property type="taxonomic scope" value="Bacteria"/>
</dbReference>
<dbReference type="PANTHER" id="PTHR30616:SF2">
    <property type="entry name" value="PURINE NUCLEOSIDE PHOSPHORYLASE LACC1"/>
    <property type="match status" value="1"/>
</dbReference>
<accession>R7RRF9</accession>
<evidence type="ECO:0000256" key="2">
    <source>
        <dbReference type="ARBA" id="ARBA00003215"/>
    </source>
</evidence>
<gene>
    <name evidence="12" type="ORF">TCEL_01759</name>
</gene>
<dbReference type="EMBL" id="CAVN010000091">
    <property type="protein sequence ID" value="CDF57845.1"/>
    <property type="molecule type" value="Genomic_DNA"/>
</dbReference>
<proteinExistence type="inferred from homology"/>
<dbReference type="InterPro" id="IPR003730">
    <property type="entry name" value="Cu_polyphenol_OxRdtase"/>
</dbReference>
<comment type="catalytic activity">
    <reaction evidence="9">
        <text>adenosine + phosphate = alpha-D-ribose 1-phosphate + adenine</text>
        <dbReference type="Rhea" id="RHEA:27642"/>
        <dbReference type="ChEBI" id="CHEBI:16335"/>
        <dbReference type="ChEBI" id="CHEBI:16708"/>
        <dbReference type="ChEBI" id="CHEBI:43474"/>
        <dbReference type="ChEBI" id="CHEBI:57720"/>
        <dbReference type="EC" id="2.4.2.1"/>
    </reaction>
    <physiologicalReaction direction="left-to-right" evidence="9">
        <dbReference type="Rhea" id="RHEA:27643"/>
    </physiologicalReaction>
</comment>